<comment type="similarity">
    <text evidence="1">Belongs to the transferase hexapeptide repeat family.</text>
</comment>
<dbReference type="PANTHER" id="PTHR23416">
    <property type="entry name" value="SIALIC ACID SYNTHASE-RELATED"/>
    <property type="match status" value="1"/>
</dbReference>
<sequence length="213" mass="23696">MIQDLSSFRMPPGFRGRSVVVVQLWWCVQSLLFHRSPRFANGWRRWLLRCFGARVGRDVLIRPSVKVTYPWKVSIGDYAWIGDDVELYSLAEIEIGNHAVVSQHSYLCAGDHDYQRSDFPIRGKPIRIADEAWVASHTFIAPGVTIGHGAVIGACSAVFRDMPAGMVCMGSPCRPLRPRADTSAESENATGPAAARARTRRAAARIHEDLHVN</sequence>
<dbReference type="GO" id="GO:0005829">
    <property type="term" value="C:cytosol"/>
    <property type="evidence" value="ECO:0007669"/>
    <property type="project" value="TreeGrafter"/>
</dbReference>
<accession>A0A5P2HDD4</accession>
<evidence type="ECO:0000256" key="2">
    <source>
        <dbReference type="ARBA" id="ARBA00022679"/>
    </source>
</evidence>
<proteinExistence type="inferred from homology"/>
<dbReference type="AlphaFoldDB" id="A0A5P2HDD4"/>
<evidence type="ECO:0000313" key="5">
    <source>
        <dbReference type="Proteomes" id="UP000322822"/>
    </source>
</evidence>
<dbReference type="EMBL" id="CP044067">
    <property type="protein sequence ID" value="QET05624.1"/>
    <property type="molecule type" value="Genomic_DNA"/>
</dbReference>
<dbReference type="InterPro" id="IPR011004">
    <property type="entry name" value="Trimer_LpxA-like_sf"/>
</dbReference>
<evidence type="ECO:0000256" key="1">
    <source>
        <dbReference type="ARBA" id="ARBA00007274"/>
    </source>
</evidence>
<dbReference type="CDD" id="cd05825">
    <property type="entry name" value="LbH_wcaF_like"/>
    <property type="match status" value="1"/>
</dbReference>
<feature type="region of interest" description="Disordered" evidence="3">
    <location>
        <begin position="177"/>
        <end position="201"/>
    </location>
</feature>
<dbReference type="RefSeq" id="WP_150375967.1">
    <property type="nucleotide sequence ID" value="NZ_CP044067.1"/>
</dbReference>
<organism evidence="4 5">
    <name type="scientific">Cupriavidus pauculus</name>
    <dbReference type="NCBI Taxonomy" id="82633"/>
    <lineage>
        <taxon>Bacteria</taxon>
        <taxon>Pseudomonadati</taxon>
        <taxon>Pseudomonadota</taxon>
        <taxon>Betaproteobacteria</taxon>
        <taxon>Burkholderiales</taxon>
        <taxon>Burkholderiaceae</taxon>
        <taxon>Cupriavidus</taxon>
    </lineage>
</organism>
<evidence type="ECO:0000256" key="3">
    <source>
        <dbReference type="SAM" id="MobiDB-lite"/>
    </source>
</evidence>
<dbReference type="GO" id="GO:0008374">
    <property type="term" value="F:O-acyltransferase activity"/>
    <property type="evidence" value="ECO:0007669"/>
    <property type="project" value="TreeGrafter"/>
</dbReference>
<dbReference type="PANTHER" id="PTHR23416:SF23">
    <property type="entry name" value="ACETYLTRANSFERASE C18B11.09C-RELATED"/>
    <property type="match status" value="1"/>
</dbReference>
<dbReference type="InterPro" id="IPR051159">
    <property type="entry name" value="Hexapeptide_acetyltransf"/>
</dbReference>
<dbReference type="SUPFAM" id="SSF51161">
    <property type="entry name" value="Trimeric LpxA-like enzymes"/>
    <property type="match status" value="1"/>
</dbReference>
<name>A0A5P2HDD4_9BURK</name>
<keyword evidence="2 4" id="KW-0808">Transferase</keyword>
<dbReference type="OrthoDB" id="9815592at2"/>
<dbReference type="Gene3D" id="2.160.10.10">
    <property type="entry name" value="Hexapeptide repeat proteins"/>
    <property type="match status" value="1"/>
</dbReference>
<gene>
    <name evidence="4" type="primary">wcaF</name>
    <name evidence="4" type="ORF">FOB72_26905</name>
</gene>
<evidence type="ECO:0000313" key="4">
    <source>
        <dbReference type="EMBL" id="QET05624.1"/>
    </source>
</evidence>
<protein>
    <submittedName>
        <fullName evidence="4">Colanic acid biosynthesis acetyltransferase WcaF</fullName>
    </submittedName>
</protein>
<dbReference type="NCBIfam" id="NF007797">
    <property type="entry name" value="PRK10502.1"/>
    <property type="match status" value="1"/>
</dbReference>
<dbReference type="Proteomes" id="UP000322822">
    <property type="component" value="Chromosome 2"/>
</dbReference>
<reference evidence="4 5" key="1">
    <citation type="submission" date="2019-09" db="EMBL/GenBank/DDBJ databases">
        <title>FDA dAtabase for Regulatory Grade micrObial Sequences (FDA-ARGOS): Supporting development and validation of Infectious Disease Dx tests.</title>
        <authorList>
            <person name="Sciortino C."/>
            <person name="Tallon L."/>
            <person name="Sadzewicz L."/>
            <person name="Vavikolanu K."/>
            <person name="Mehta A."/>
            <person name="Aluvathingal J."/>
            <person name="Nadendla S."/>
            <person name="Nandy P."/>
            <person name="Geyer C."/>
            <person name="Yan Y."/>
            <person name="Sichtig H."/>
        </authorList>
    </citation>
    <scope>NUCLEOTIDE SEQUENCE [LARGE SCALE GENOMIC DNA]</scope>
    <source>
        <strain evidence="4 5">FDAARGOS_664</strain>
    </source>
</reference>